<dbReference type="Proteomes" id="UP000658514">
    <property type="component" value="Unassembled WGS sequence"/>
</dbReference>
<proteinExistence type="predicted"/>
<comment type="caution">
    <text evidence="1">The sequence shown here is derived from an EMBL/GenBank/DDBJ whole genome shotgun (WGS) entry which is preliminary data.</text>
</comment>
<dbReference type="RefSeq" id="WP_190539069.1">
    <property type="nucleotide sequence ID" value="NZ_CAWPNO010000117.1"/>
</dbReference>
<reference evidence="1 2" key="1">
    <citation type="journal article" date="2020" name="ISME J.">
        <title>Comparative genomics reveals insights into cyanobacterial evolution and habitat adaptation.</title>
        <authorList>
            <person name="Chen M.Y."/>
            <person name="Teng W.K."/>
            <person name="Zhao L."/>
            <person name="Hu C.X."/>
            <person name="Zhou Y.K."/>
            <person name="Han B.P."/>
            <person name="Song L.R."/>
            <person name="Shu W.S."/>
        </authorList>
    </citation>
    <scope>NUCLEOTIDE SEQUENCE [LARGE SCALE GENOMIC DNA]</scope>
    <source>
        <strain evidence="1 2">FACHB-288</strain>
    </source>
</reference>
<evidence type="ECO:0000313" key="2">
    <source>
        <dbReference type="Proteomes" id="UP000658514"/>
    </source>
</evidence>
<dbReference type="EMBL" id="JACJQH010000008">
    <property type="protein sequence ID" value="MBD2195287.1"/>
    <property type="molecule type" value="Genomic_DNA"/>
</dbReference>
<protein>
    <submittedName>
        <fullName evidence="1">Uncharacterized protein</fullName>
    </submittedName>
</protein>
<keyword evidence="2" id="KW-1185">Reference proteome</keyword>
<accession>A0ABR8A5M5</accession>
<organism evidence="1 2">
    <name type="scientific">Calothrix parietina FACHB-288</name>
    <dbReference type="NCBI Taxonomy" id="2692896"/>
    <lineage>
        <taxon>Bacteria</taxon>
        <taxon>Bacillati</taxon>
        <taxon>Cyanobacteriota</taxon>
        <taxon>Cyanophyceae</taxon>
        <taxon>Nostocales</taxon>
        <taxon>Calotrichaceae</taxon>
        <taxon>Calothrix</taxon>
    </lineage>
</organism>
<gene>
    <name evidence="1" type="ORF">H6G24_07215</name>
</gene>
<sequence>MGKQRSVEPQERLETFLEHLAAARDLQRNWMTYGLDYVDRYVEDVDGDWWEKWEEEEQQSFLDSVIDFLKSDDSIALIVRQQLANKPIPEIAEKLEKYFSFPEAERMFAFRNFLTNSFIEENNGHTPNNFTELELCELITKLLNKLQEISLKYQSQFL</sequence>
<name>A0ABR8A5M5_9CYAN</name>
<evidence type="ECO:0000313" key="1">
    <source>
        <dbReference type="EMBL" id="MBD2195287.1"/>
    </source>
</evidence>